<gene>
    <name evidence="1" type="ORF">HNR10_001327</name>
</gene>
<dbReference type="EMBL" id="JACCFS010000001">
    <property type="protein sequence ID" value="NYJ33446.1"/>
    <property type="molecule type" value="Genomic_DNA"/>
</dbReference>
<organism evidence="1 2">
    <name type="scientific">Nocardiopsis aegyptia</name>
    <dbReference type="NCBI Taxonomy" id="220378"/>
    <lineage>
        <taxon>Bacteria</taxon>
        <taxon>Bacillati</taxon>
        <taxon>Actinomycetota</taxon>
        <taxon>Actinomycetes</taxon>
        <taxon>Streptosporangiales</taxon>
        <taxon>Nocardiopsidaceae</taxon>
        <taxon>Nocardiopsis</taxon>
    </lineage>
</organism>
<protein>
    <submittedName>
        <fullName evidence="1">Uncharacterized protein</fullName>
    </submittedName>
</protein>
<reference evidence="1 2" key="1">
    <citation type="submission" date="2020-07" db="EMBL/GenBank/DDBJ databases">
        <title>Sequencing the genomes of 1000 actinobacteria strains.</title>
        <authorList>
            <person name="Klenk H.-P."/>
        </authorList>
    </citation>
    <scope>NUCLEOTIDE SEQUENCE [LARGE SCALE GENOMIC DNA]</scope>
    <source>
        <strain evidence="1 2">DSM 44442</strain>
    </source>
</reference>
<dbReference type="RefSeq" id="WP_179821625.1">
    <property type="nucleotide sequence ID" value="NZ_JACCFS010000001.1"/>
</dbReference>
<evidence type="ECO:0000313" key="2">
    <source>
        <dbReference type="Proteomes" id="UP000572051"/>
    </source>
</evidence>
<dbReference type="Proteomes" id="UP000572051">
    <property type="component" value="Unassembled WGS sequence"/>
</dbReference>
<evidence type="ECO:0000313" key="1">
    <source>
        <dbReference type="EMBL" id="NYJ33446.1"/>
    </source>
</evidence>
<sequence length="123" mass="13389">MDIPTIDQAIALRPGDTVLVRVDPTTAPETATALQEALAERLGDVHVQVVAAEDITRPTRQPRRTTSAADLPTEDEAISHAARLLAAAEMETDRGRSLCCLIDILPVERVTRERPQPCGLRMV</sequence>
<keyword evidence="2" id="KW-1185">Reference proteome</keyword>
<name>A0A7Z0EK23_9ACTN</name>
<proteinExistence type="predicted"/>
<accession>A0A7Z0EK23</accession>
<comment type="caution">
    <text evidence="1">The sequence shown here is derived from an EMBL/GenBank/DDBJ whole genome shotgun (WGS) entry which is preliminary data.</text>
</comment>
<dbReference type="AlphaFoldDB" id="A0A7Z0EK23"/>